<dbReference type="eggNOG" id="COG1538">
    <property type="taxonomic scope" value="Bacteria"/>
</dbReference>
<dbReference type="HOGENOM" id="CLU_012817_14_2_5"/>
<dbReference type="AlphaFoldDB" id="A7HYJ2"/>
<keyword evidence="3" id="KW-1185">Reference proteome</keyword>
<evidence type="ECO:0000313" key="3">
    <source>
        <dbReference type="Proteomes" id="UP000006377"/>
    </source>
</evidence>
<sequence length="407" mass="43647">MPVFASDTASVTLDEAIAIALSQNTQARIAFEAIGERTAEARQAGLPPNPELGLEVENVLGSGLYRGTEEADVTLGLTQRIETGGKRENRKRLSRLSEAVAAAERDVVERRLREAVTHAFNGLLAAQQEAETTSAAAERVRGLVPALRQRFERGASSEADLNRGLLALDLAEIRAGTKQAELRTAQQTLLALWSESAYRPLRAEGAFAVPATPLPGLDELEAMLDSHPAVLGGQQTVSVRRAAFDLEKSNAYPDVTLGAGARHFAGTDESAFLFSVSIPISVFDRNQGNIDAASSRVVQADLDARRTRVELARELQQSHQTYSSRCREAERLGRSVVPTSAKTSAAIREGYLAGRFGVLDLLDALQTSADSRMQETEALLACRNALASIEILTGLSGKEEAAEGDAQ</sequence>
<dbReference type="PANTHER" id="PTHR30203">
    <property type="entry name" value="OUTER MEMBRANE CATION EFFLUX PROTEIN"/>
    <property type="match status" value="1"/>
</dbReference>
<dbReference type="STRING" id="402881.Plav_3371"/>
<dbReference type="Pfam" id="PF02321">
    <property type="entry name" value="OEP"/>
    <property type="match status" value="2"/>
</dbReference>
<dbReference type="Gene3D" id="1.20.1600.10">
    <property type="entry name" value="Outer membrane efflux proteins (OEP)"/>
    <property type="match status" value="1"/>
</dbReference>
<name>A7HYJ2_PARL1</name>
<dbReference type="KEGG" id="pla:Plav_3371"/>
<dbReference type="InterPro" id="IPR003423">
    <property type="entry name" value="OMP_efflux"/>
</dbReference>
<proteinExistence type="inferred from homology"/>
<dbReference type="EMBL" id="CP000774">
    <property type="protein sequence ID" value="ABS64975.1"/>
    <property type="molecule type" value="Genomic_DNA"/>
</dbReference>
<organism evidence="2 3">
    <name type="scientific">Parvibaculum lavamentivorans (strain DS-1 / DSM 13023 / NCIMB 13966)</name>
    <dbReference type="NCBI Taxonomy" id="402881"/>
    <lineage>
        <taxon>Bacteria</taxon>
        <taxon>Pseudomonadati</taxon>
        <taxon>Pseudomonadota</taxon>
        <taxon>Alphaproteobacteria</taxon>
        <taxon>Hyphomicrobiales</taxon>
        <taxon>Parvibaculaceae</taxon>
        <taxon>Parvibaculum</taxon>
    </lineage>
</organism>
<evidence type="ECO:0000256" key="1">
    <source>
        <dbReference type="ARBA" id="ARBA00007613"/>
    </source>
</evidence>
<comment type="similarity">
    <text evidence="1">Belongs to the outer membrane factor (OMF) (TC 1.B.17) family.</text>
</comment>
<evidence type="ECO:0000313" key="2">
    <source>
        <dbReference type="EMBL" id="ABS64975.1"/>
    </source>
</evidence>
<protein>
    <submittedName>
        <fullName evidence="2">Outer membrane efflux protein</fullName>
    </submittedName>
</protein>
<dbReference type="Proteomes" id="UP000006377">
    <property type="component" value="Chromosome"/>
</dbReference>
<gene>
    <name evidence="2" type="ordered locus">Plav_3371</name>
</gene>
<dbReference type="GO" id="GO:0015562">
    <property type="term" value="F:efflux transmembrane transporter activity"/>
    <property type="evidence" value="ECO:0007669"/>
    <property type="project" value="InterPro"/>
</dbReference>
<dbReference type="PANTHER" id="PTHR30203:SF24">
    <property type="entry name" value="BLR4935 PROTEIN"/>
    <property type="match status" value="1"/>
</dbReference>
<dbReference type="InterPro" id="IPR010131">
    <property type="entry name" value="MdtP/NodT-like"/>
</dbReference>
<accession>A7HYJ2</accession>
<dbReference type="SUPFAM" id="SSF56954">
    <property type="entry name" value="Outer membrane efflux proteins (OEP)"/>
    <property type="match status" value="1"/>
</dbReference>
<reference evidence="2 3" key="1">
    <citation type="journal article" date="2011" name="Stand. Genomic Sci.">
        <title>Complete genome sequence of Parvibaculum lavamentivorans type strain (DS-1(T)).</title>
        <authorList>
            <person name="Schleheck D."/>
            <person name="Weiss M."/>
            <person name="Pitluck S."/>
            <person name="Bruce D."/>
            <person name="Land M.L."/>
            <person name="Han S."/>
            <person name="Saunders E."/>
            <person name="Tapia R."/>
            <person name="Detter C."/>
            <person name="Brettin T."/>
            <person name="Han J."/>
            <person name="Woyke T."/>
            <person name="Goodwin L."/>
            <person name="Pennacchio L."/>
            <person name="Nolan M."/>
            <person name="Cook A.M."/>
            <person name="Kjelleberg S."/>
            <person name="Thomas T."/>
        </authorList>
    </citation>
    <scope>NUCLEOTIDE SEQUENCE [LARGE SCALE GENOMIC DNA]</scope>
    <source>
        <strain evidence="3">DS-1 / DSM 13023 / NCIMB 13966</strain>
    </source>
</reference>